<evidence type="ECO:0000313" key="4">
    <source>
        <dbReference type="Proteomes" id="UP000682202"/>
    </source>
</evidence>
<dbReference type="Pfam" id="PF00107">
    <property type="entry name" value="ADH_zinc_N"/>
    <property type="match status" value="1"/>
</dbReference>
<keyword evidence="4" id="KW-1185">Reference proteome</keyword>
<dbReference type="Gene3D" id="3.90.180.10">
    <property type="entry name" value="Medium-chain alcohol dehydrogenases, catalytic domain"/>
    <property type="match status" value="1"/>
</dbReference>
<organism evidence="3 4">
    <name type="scientific">Mycobacterium spongiae</name>
    <dbReference type="NCBI Taxonomy" id="886343"/>
    <lineage>
        <taxon>Bacteria</taxon>
        <taxon>Bacillati</taxon>
        <taxon>Actinomycetota</taxon>
        <taxon>Actinomycetes</taxon>
        <taxon>Mycobacteriales</taxon>
        <taxon>Mycobacteriaceae</taxon>
        <taxon>Mycobacterium</taxon>
    </lineage>
</organism>
<dbReference type="PANTHER" id="PTHR43189">
    <property type="entry name" value="ZINC-TYPE ALCOHOL DEHYDROGENASE-LIKE PROTEIN C1198.01-RELATED"/>
    <property type="match status" value="1"/>
</dbReference>
<accession>A0A975JYN0</accession>
<dbReference type="InterPro" id="IPR011032">
    <property type="entry name" value="GroES-like_sf"/>
</dbReference>
<dbReference type="RefSeq" id="WP_211695392.1">
    <property type="nucleotide sequence ID" value="NZ_CP046600.1"/>
</dbReference>
<protein>
    <submittedName>
        <fullName evidence="3">Zinc-binding dehydrogenase</fullName>
    </submittedName>
</protein>
<dbReference type="Gene3D" id="3.40.50.720">
    <property type="entry name" value="NAD(P)-binding Rossmann-like Domain"/>
    <property type="match status" value="1"/>
</dbReference>
<dbReference type="AlphaFoldDB" id="A0A975JYN0"/>
<dbReference type="Proteomes" id="UP000682202">
    <property type="component" value="Chromosome"/>
</dbReference>
<dbReference type="SUPFAM" id="SSF50129">
    <property type="entry name" value="GroES-like"/>
    <property type="match status" value="1"/>
</dbReference>
<gene>
    <name evidence="3" type="ORF">F6B93_12525</name>
</gene>
<dbReference type="InterPro" id="IPR020843">
    <property type="entry name" value="ER"/>
</dbReference>
<dbReference type="InterPro" id="IPR036291">
    <property type="entry name" value="NAD(P)-bd_dom_sf"/>
</dbReference>
<dbReference type="InterPro" id="IPR013154">
    <property type="entry name" value="ADH-like_N"/>
</dbReference>
<dbReference type="InterPro" id="IPR013149">
    <property type="entry name" value="ADH-like_C"/>
</dbReference>
<evidence type="ECO:0000313" key="3">
    <source>
        <dbReference type="EMBL" id="QUR67818.1"/>
    </source>
</evidence>
<keyword evidence="1" id="KW-0560">Oxidoreductase</keyword>
<reference evidence="3" key="1">
    <citation type="submission" date="2019-12" db="EMBL/GenBank/DDBJ databases">
        <title>Mycobacterium spongiae sp. nov.</title>
        <authorList>
            <person name="Stinear T."/>
        </authorList>
    </citation>
    <scope>NUCLEOTIDE SEQUENCE</scope>
    <source>
        <strain evidence="3">FSD4b-SM</strain>
    </source>
</reference>
<dbReference type="GO" id="GO:0016491">
    <property type="term" value="F:oxidoreductase activity"/>
    <property type="evidence" value="ECO:0007669"/>
    <property type="project" value="UniProtKB-KW"/>
</dbReference>
<sequence length="339" mass="35834">MRASVLRNGNMVLSTEVPQPAPGPGQVLVAVRACGICGSDVHFAQHGHEVVSLGAEMAGLPPGQFDVDLSRDVFMGHEFCAEVLEAGPDTDAPAPGTLVTSIPALISADSVTPIFYTNHIVGGYADQMLLSAPLLVPVPHGVEARHAAFTEPVAVAVHAVNRSAIKPGETAIVLGCGPIGLAIIAVLRLRGIDPIVAANRSTFRRQLAERMGAHVTVDPREQSPFDNVLSQAVVFEAVGAPGMLDEVLRQAPFGTRVIVAGVCMERDTIRPFFGIAKQIDLSFVFAYEPHEFADALRAIADGSIDVESLITGEVGLDRVDEAFTTLTDPHDHAKILVIP</sequence>
<dbReference type="EMBL" id="CP046600">
    <property type="protein sequence ID" value="QUR67818.1"/>
    <property type="molecule type" value="Genomic_DNA"/>
</dbReference>
<dbReference type="KEGG" id="mspg:F6B93_12525"/>
<proteinExistence type="predicted"/>
<name>A0A975JYN0_9MYCO</name>
<dbReference type="SMART" id="SM00829">
    <property type="entry name" value="PKS_ER"/>
    <property type="match status" value="1"/>
</dbReference>
<dbReference type="SUPFAM" id="SSF51735">
    <property type="entry name" value="NAD(P)-binding Rossmann-fold domains"/>
    <property type="match status" value="1"/>
</dbReference>
<dbReference type="CDD" id="cd08262">
    <property type="entry name" value="Zn_ADH8"/>
    <property type="match status" value="1"/>
</dbReference>
<dbReference type="Pfam" id="PF08240">
    <property type="entry name" value="ADH_N"/>
    <property type="match status" value="1"/>
</dbReference>
<evidence type="ECO:0000259" key="2">
    <source>
        <dbReference type="SMART" id="SM00829"/>
    </source>
</evidence>
<feature type="domain" description="Enoyl reductase (ER)" evidence="2">
    <location>
        <begin position="9"/>
        <end position="337"/>
    </location>
</feature>
<evidence type="ECO:0000256" key="1">
    <source>
        <dbReference type="ARBA" id="ARBA00023002"/>
    </source>
</evidence>
<dbReference type="PANTHER" id="PTHR43189:SF1">
    <property type="entry name" value="ZINC-TYPE ALCOHOL DEHYDROGENASE-LIKE PROTEIN C1198.01"/>
    <property type="match status" value="1"/>
</dbReference>